<evidence type="ECO:0000256" key="2">
    <source>
        <dbReference type="ARBA" id="ARBA00022490"/>
    </source>
</evidence>
<dbReference type="Proteomes" id="UP000256869">
    <property type="component" value="Unassembled WGS sequence"/>
</dbReference>
<feature type="region of interest" description="Disordered" evidence="3">
    <location>
        <begin position="86"/>
        <end position="108"/>
    </location>
</feature>
<feature type="region of interest" description="Disordered" evidence="3">
    <location>
        <begin position="328"/>
        <end position="348"/>
    </location>
</feature>
<evidence type="ECO:0000313" key="5">
    <source>
        <dbReference type="Proteomes" id="UP000256869"/>
    </source>
</evidence>
<dbReference type="PANTHER" id="PTHR31250">
    <property type="entry name" value="IQ DOMAIN-CONTAINING PROTEIN IQM3"/>
    <property type="match status" value="1"/>
</dbReference>
<feature type="region of interest" description="Disordered" evidence="3">
    <location>
        <begin position="285"/>
        <end position="316"/>
    </location>
</feature>
<comment type="subcellular location">
    <subcellularLocation>
        <location evidence="1">Cytoplasm</location>
    </subcellularLocation>
</comment>
<keyword evidence="2" id="KW-0963">Cytoplasm</keyword>
<reference evidence="4 5" key="1">
    <citation type="submission" date="2018-07" db="EMBL/GenBank/DDBJ databases">
        <title>Genomic Encyclopedia of Type Strains, Phase III (KMG-III): the genomes of soil and plant-associated and newly described type strains.</title>
        <authorList>
            <person name="Whitman W."/>
        </authorList>
    </citation>
    <scope>NUCLEOTIDE SEQUENCE [LARGE SCALE GENOMIC DNA]</scope>
    <source>
        <strain evidence="4 5">CECT 8236</strain>
    </source>
</reference>
<name>A0A3D9ITC7_9BACL</name>
<feature type="compositionally biased region" description="Acidic residues" evidence="3">
    <location>
        <begin position="473"/>
        <end position="496"/>
    </location>
</feature>
<dbReference type="PANTHER" id="PTHR31250:SF27">
    <property type="entry name" value="IQ DOMAIN-CONTAINING PROTEIN IQM5"/>
    <property type="match status" value="1"/>
</dbReference>
<evidence type="ECO:0000313" key="4">
    <source>
        <dbReference type="EMBL" id="RED65004.1"/>
    </source>
</evidence>
<dbReference type="OrthoDB" id="2677932at2"/>
<dbReference type="AlphaFoldDB" id="A0A3D9ITC7"/>
<gene>
    <name evidence="4" type="ORF">DFP95_102426</name>
</gene>
<feature type="region of interest" description="Disordered" evidence="3">
    <location>
        <begin position="1"/>
        <end position="70"/>
    </location>
</feature>
<dbReference type="RefSeq" id="WP_147304139.1">
    <property type="nucleotide sequence ID" value="NZ_QRDY01000002.1"/>
</dbReference>
<evidence type="ECO:0000256" key="3">
    <source>
        <dbReference type="SAM" id="MobiDB-lite"/>
    </source>
</evidence>
<evidence type="ECO:0000256" key="1">
    <source>
        <dbReference type="ARBA" id="ARBA00004496"/>
    </source>
</evidence>
<organism evidence="4 5">
    <name type="scientific">Cohnella lupini</name>
    <dbReference type="NCBI Taxonomy" id="1294267"/>
    <lineage>
        <taxon>Bacteria</taxon>
        <taxon>Bacillati</taxon>
        <taxon>Bacillota</taxon>
        <taxon>Bacilli</taxon>
        <taxon>Bacillales</taxon>
        <taxon>Paenibacillaceae</taxon>
        <taxon>Cohnella</taxon>
    </lineage>
</organism>
<feature type="compositionally biased region" description="Polar residues" evidence="3">
    <location>
        <begin position="49"/>
        <end position="60"/>
    </location>
</feature>
<accession>A0A3D9ITC7</accession>
<dbReference type="GO" id="GO:0005737">
    <property type="term" value="C:cytoplasm"/>
    <property type="evidence" value="ECO:0007669"/>
    <property type="project" value="UniProtKB-SubCell"/>
</dbReference>
<dbReference type="InterPro" id="IPR044159">
    <property type="entry name" value="IQM"/>
</dbReference>
<feature type="region of interest" description="Disordered" evidence="3">
    <location>
        <begin position="407"/>
        <end position="502"/>
    </location>
</feature>
<proteinExistence type="predicted"/>
<protein>
    <submittedName>
        <fullName evidence="4">Uncharacterized protein</fullName>
    </submittedName>
</protein>
<comment type="caution">
    <text evidence="4">The sequence shown here is derived from an EMBL/GenBank/DDBJ whole genome shotgun (WGS) entry which is preliminary data.</text>
</comment>
<keyword evidence="5" id="KW-1185">Reference proteome</keyword>
<dbReference type="EMBL" id="QRDY01000002">
    <property type="protein sequence ID" value="RED65004.1"/>
    <property type="molecule type" value="Genomic_DNA"/>
</dbReference>
<sequence>MPGRARSHAVSSGQAPFLGAQRSSGPARAPMMGAHRQQQVPELDMQEAVGNQETQQSMASEASGRGYGAYGSPELVDAYDAYNTPELASAPSLPSNPDAYGAPNSADGYGVYNTPPLAVAPSLPALPDNYSSYGSPEATAEHIASSVPASPDNYSSYGSHGSAVAPIAPASSGPASSTTEDFAMKPMLPGMTNFDSSVQRPNPHMQTSLPSTTYYADTAEKRAPYARGFDEQGKMSNLSDGGSLNTIGAERPAAHGAKGDRHIFTMDGQGQFYSGDAIRENRERGQVAADNGASQQERFHHSSFLGGEDVAGAGEMQVRDGQVELVSDTSGHYQPGSKQMMQTVQQLQKNNVQTERLGVEFVGKNGTNNMQASATELLGYADHSPETAETQMRAMHGKKNSVLGELLSKTRNTPDGHNAIPSELGRRPEEAASSNVAPDQVPDHSYAYNNDEDYVKYEEIEEEQEEIGYNNLDEIEDEDDDYYYNEDEMDEEEDEDSIKYIS</sequence>